<evidence type="ECO:0008006" key="5">
    <source>
        <dbReference type="Google" id="ProtNLM"/>
    </source>
</evidence>
<name>A0A1I6DFL9_9RHOB</name>
<dbReference type="AlphaFoldDB" id="A0A1I6DFL9"/>
<evidence type="ECO:0000313" key="4">
    <source>
        <dbReference type="Proteomes" id="UP000199302"/>
    </source>
</evidence>
<protein>
    <recommendedName>
        <fullName evidence="5">ATP-dependent transcriptional regulator</fullName>
    </recommendedName>
</protein>
<keyword evidence="4" id="KW-1185">Reference proteome</keyword>
<evidence type="ECO:0000256" key="1">
    <source>
        <dbReference type="SAM" id="MobiDB-lite"/>
    </source>
</evidence>
<keyword evidence="2" id="KW-0732">Signal</keyword>
<evidence type="ECO:0000313" key="3">
    <source>
        <dbReference type="EMBL" id="SFR04234.1"/>
    </source>
</evidence>
<dbReference type="STRING" id="871652.SAMN04515673_103140"/>
<feature type="region of interest" description="Disordered" evidence="1">
    <location>
        <begin position="440"/>
        <end position="468"/>
    </location>
</feature>
<reference evidence="3 4" key="1">
    <citation type="submission" date="2016-10" db="EMBL/GenBank/DDBJ databases">
        <authorList>
            <person name="de Groot N.N."/>
        </authorList>
    </citation>
    <scope>NUCLEOTIDE SEQUENCE [LARGE SCALE GENOMIC DNA]</scope>
    <source>
        <strain evidence="4">KMM 9023,NRIC 0796,JCM 17311,KCTC 23692</strain>
    </source>
</reference>
<dbReference type="OrthoDB" id="7823193at2"/>
<evidence type="ECO:0000256" key="2">
    <source>
        <dbReference type="SAM" id="SignalP"/>
    </source>
</evidence>
<organism evidence="3 4">
    <name type="scientific">Poseidonocella sedimentorum</name>
    <dbReference type="NCBI Taxonomy" id="871652"/>
    <lineage>
        <taxon>Bacteria</taxon>
        <taxon>Pseudomonadati</taxon>
        <taxon>Pseudomonadota</taxon>
        <taxon>Alphaproteobacteria</taxon>
        <taxon>Rhodobacterales</taxon>
        <taxon>Roseobacteraceae</taxon>
        <taxon>Poseidonocella</taxon>
    </lineage>
</organism>
<proteinExistence type="predicted"/>
<gene>
    <name evidence="3" type="ORF">SAMN04515673_103140</name>
</gene>
<dbReference type="Proteomes" id="UP000199302">
    <property type="component" value="Unassembled WGS sequence"/>
</dbReference>
<feature type="signal peptide" evidence="2">
    <location>
        <begin position="1"/>
        <end position="17"/>
    </location>
</feature>
<dbReference type="RefSeq" id="WP_092077929.1">
    <property type="nucleotide sequence ID" value="NZ_FOYI01000003.1"/>
</dbReference>
<dbReference type="InterPro" id="IPR021323">
    <property type="entry name" value="DUF2927"/>
</dbReference>
<accession>A0A1I6DFL9</accession>
<feature type="chain" id="PRO_5011716928" description="ATP-dependent transcriptional regulator" evidence="2">
    <location>
        <begin position="18"/>
        <end position="468"/>
    </location>
</feature>
<dbReference type="PROSITE" id="PS51257">
    <property type="entry name" value="PROKAR_LIPOPROTEIN"/>
    <property type="match status" value="1"/>
</dbReference>
<dbReference type="EMBL" id="FOYI01000003">
    <property type="protein sequence ID" value="SFR04234.1"/>
    <property type="molecule type" value="Genomic_DNA"/>
</dbReference>
<sequence>MRAFATAVLALALSGCADLPDPSLPPVKTFTAPPDLRLGAVSNSRVMRDFLDLTFQLESGRPLPVFTRFEGPVTVRLTGHYDGILAADLDRLLARLRDEAGIEISRLRGERAAGQANITIEAISGRQIRNSVRQAACFVAPNVSSFAEYRLAGDDTLDWQALRERRRLAVFVPSDMSPQEARDCLHEELGQALGPLNDLYRLAGSVFNDDNIQSVLTPYDMLLLKVSHDPALESGMTEAEVRAALPAILLRLNPEGGRARDLPAAPIDRAWITAIQSSLNPNLFPAARLRAAREAVSLGRRHGLSRVERGYAAYNLGRVRAGQDPAAALTAFLSANRHYAAAPGTELHRAHVISQIASFALASGDGETARRLVEPAIRIARAHQNAALLATLMLMRAEALELTGEEAEAAALRLDSLGWARYGFGPDRAVRTRVAEIQRLRPPAPDPQDPETIQNADPQDETRTSDQN</sequence>
<dbReference type="Pfam" id="PF11150">
    <property type="entry name" value="DUF2927"/>
    <property type="match status" value="1"/>
</dbReference>